<reference evidence="3 4" key="1">
    <citation type="journal article" date="2011" name="Nat. Biotechnol.">
        <title>Comparative genomic analysis of the thermophilic biomass-degrading fungi Myceliophthora thermophila and Thielavia terrestris.</title>
        <authorList>
            <person name="Berka R.M."/>
            <person name="Grigoriev I.V."/>
            <person name="Otillar R."/>
            <person name="Salamov A."/>
            <person name="Grimwood J."/>
            <person name="Reid I."/>
            <person name="Ishmael N."/>
            <person name="John T."/>
            <person name="Darmond C."/>
            <person name="Moisan M.-C."/>
            <person name="Henrissat B."/>
            <person name="Coutinho P.M."/>
            <person name="Lombard V."/>
            <person name="Natvig D.O."/>
            <person name="Lindquist E."/>
            <person name="Schmutz J."/>
            <person name="Lucas S."/>
            <person name="Harris P."/>
            <person name="Powlowski J."/>
            <person name="Bellemare A."/>
            <person name="Taylor D."/>
            <person name="Butler G."/>
            <person name="de Vries R.P."/>
            <person name="Allijn I.E."/>
            <person name="van den Brink J."/>
            <person name="Ushinsky S."/>
            <person name="Storms R."/>
            <person name="Powell A.J."/>
            <person name="Paulsen I.T."/>
            <person name="Elbourne L.D.H."/>
            <person name="Baker S.E."/>
            <person name="Magnuson J."/>
            <person name="LaBoissiere S."/>
            <person name="Clutterbuck A.J."/>
            <person name="Martinez D."/>
            <person name="Wogulis M."/>
            <person name="de Leon A.L."/>
            <person name="Rey M.W."/>
            <person name="Tsang A."/>
        </authorList>
    </citation>
    <scope>NUCLEOTIDE SEQUENCE [LARGE SCALE GENOMIC DNA]</scope>
    <source>
        <strain evidence="4">ATCC 38088 / NRRL 8126</strain>
    </source>
</reference>
<feature type="domain" description="F-box" evidence="2">
    <location>
        <begin position="3"/>
        <end position="48"/>
    </location>
</feature>
<dbReference type="InterPro" id="IPR036047">
    <property type="entry name" value="F-box-like_dom_sf"/>
</dbReference>
<evidence type="ECO:0000256" key="1">
    <source>
        <dbReference type="SAM" id="MobiDB-lite"/>
    </source>
</evidence>
<dbReference type="HOGENOM" id="CLU_017138_1_1_1"/>
<dbReference type="Proteomes" id="UP000008181">
    <property type="component" value="Chromosome 1"/>
</dbReference>
<protein>
    <recommendedName>
        <fullName evidence="2">F-box domain-containing protein</fullName>
    </recommendedName>
</protein>
<dbReference type="RefSeq" id="XP_003649994.1">
    <property type="nucleotide sequence ID" value="XM_003649946.1"/>
</dbReference>
<dbReference type="OrthoDB" id="4590395at2759"/>
<dbReference type="PROSITE" id="PS50181">
    <property type="entry name" value="FBOX"/>
    <property type="match status" value="1"/>
</dbReference>
<feature type="region of interest" description="Disordered" evidence="1">
    <location>
        <begin position="92"/>
        <end position="120"/>
    </location>
</feature>
<evidence type="ECO:0000313" key="3">
    <source>
        <dbReference type="EMBL" id="AEO63658.1"/>
    </source>
</evidence>
<keyword evidence="4" id="KW-1185">Reference proteome</keyword>
<dbReference type="InterPro" id="IPR001810">
    <property type="entry name" value="F-box_dom"/>
</dbReference>
<feature type="region of interest" description="Disordered" evidence="1">
    <location>
        <begin position="478"/>
        <end position="502"/>
    </location>
</feature>
<dbReference type="AlphaFoldDB" id="G2QTZ9"/>
<sequence length="606" mass="68593">MPPPGLEILPTELFICVIEKLSKADLKALSLVCKRCHTLVVQALWESVSIEPPEYSLHQIKAEAIPQARLQLARQLHFRADFLRFTDRRCPHEATDSSGGEFENESSSGDSEAEEEDREQWVGLPRFHQLARKTESVVKRLRPGQLHSFSWDLGTCVPSEVLGPPGAVPLNHPMLQSLALTTNPYCRDNRHPECEIDLSALRRLHSLRWKAPGAHHLNTLSSAIENNSGRLQDLELDFVNHLDFVTDMAPWLHRSEAEGDFGVAETWCANKLFGLSRQSPQPLFPAIRTLSLSQVPVVGAMAPAINFMTLRTLILRECPGWPEFLAHVTDLGLPVRLKKLEIQDHRWQKDLVGLSAMEGFLGAFQGLEELFVTQKRLLDPQRLLNSALHHRATLKRFIHPVPDALDDIPDDCWFYFFGSCDLEFIGRHCHPELLRPILRPFMSKDSLKVLHIRQPPFSLYDGYVSWAFKDTARLSFRDPDSDDGADQDVNRDVNGDDDEDDGRLRSWLRPQFIEFAEWAFGPQGIGSLQFLAFGKFAHGGRLPFGWRLRSASFILARGRGDGAGSAFRVLSERGPEARAMLEKYRDALEACPMDELLHPSMRDSDI</sequence>
<name>G2QTZ9_THETT</name>
<dbReference type="SUPFAM" id="SSF81383">
    <property type="entry name" value="F-box domain"/>
    <property type="match status" value="1"/>
</dbReference>
<proteinExistence type="predicted"/>
<dbReference type="Pfam" id="PF12937">
    <property type="entry name" value="F-box-like"/>
    <property type="match status" value="1"/>
</dbReference>
<dbReference type="KEGG" id="ttt:THITE_2109191"/>
<gene>
    <name evidence="3" type="ORF">THITE_2109191</name>
</gene>
<dbReference type="eggNOG" id="ENOG502SP3T">
    <property type="taxonomic scope" value="Eukaryota"/>
</dbReference>
<feature type="compositionally biased region" description="Low complexity" evidence="1">
    <location>
        <begin position="97"/>
        <end position="110"/>
    </location>
</feature>
<organism evidence="3 4">
    <name type="scientific">Thermothielavioides terrestris (strain ATCC 38088 / NRRL 8126)</name>
    <name type="common">Thielavia terrestris</name>
    <dbReference type="NCBI Taxonomy" id="578455"/>
    <lineage>
        <taxon>Eukaryota</taxon>
        <taxon>Fungi</taxon>
        <taxon>Dikarya</taxon>
        <taxon>Ascomycota</taxon>
        <taxon>Pezizomycotina</taxon>
        <taxon>Sordariomycetes</taxon>
        <taxon>Sordariomycetidae</taxon>
        <taxon>Sordariales</taxon>
        <taxon>Chaetomiaceae</taxon>
        <taxon>Thermothielavioides</taxon>
        <taxon>Thermothielavioides terrestris</taxon>
    </lineage>
</organism>
<evidence type="ECO:0000259" key="2">
    <source>
        <dbReference type="PROSITE" id="PS50181"/>
    </source>
</evidence>
<evidence type="ECO:0000313" key="4">
    <source>
        <dbReference type="Proteomes" id="UP000008181"/>
    </source>
</evidence>
<dbReference type="EMBL" id="CP003009">
    <property type="protein sequence ID" value="AEO63658.1"/>
    <property type="molecule type" value="Genomic_DNA"/>
</dbReference>
<accession>G2QTZ9</accession>
<dbReference type="GeneID" id="11517516"/>